<evidence type="ECO:0000256" key="1">
    <source>
        <dbReference type="SAM" id="MobiDB-lite"/>
    </source>
</evidence>
<accession>J5Q7Z6</accession>
<name>J5Q7Z6_TRIAS</name>
<dbReference type="RefSeq" id="XP_014176262.1">
    <property type="nucleotide sequence ID" value="XM_014320787.1"/>
</dbReference>
<evidence type="ECO:0000313" key="3">
    <source>
        <dbReference type="Proteomes" id="UP000002748"/>
    </source>
</evidence>
<comment type="caution">
    <text evidence="2">The sequence shown here is derived from an EMBL/GenBank/DDBJ whole genome shotgun (WGS) entry which is preliminary data.</text>
</comment>
<reference evidence="2 3" key="1">
    <citation type="journal article" date="2012" name="Eukaryot. Cell">
        <title>Draft genome sequence of CBS 2479, the standard type strain of Trichosporon asahii.</title>
        <authorList>
            <person name="Yang R.Y."/>
            <person name="Li H.T."/>
            <person name="Zhu H."/>
            <person name="Zhou G.P."/>
            <person name="Wang M."/>
            <person name="Wang L."/>
        </authorList>
    </citation>
    <scope>NUCLEOTIDE SEQUENCE [LARGE SCALE GENOMIC DNA]</scope>
    <source>
        <strain evidence="3">ATCC 90039 / CBS 2479 / JCM 2466 / KCTC 7840 / NCYC 2677 / UAMH 7654</strain>
    </source>
</reference>
<dbReference type="EMBL" id="ALBS01000316">
    <property type="protein sequence ID" value="EJT45958.1"/>
    <property type="molecule type" value="Genomic_DNA"/>
</dbReference>
<feature type="region of interest" description="Disordered" evidence="1">
    <location>
        <begin position="1"/>
        <end position="22"/>
    </location>
</feature>
<dbReference type="GeneID" id="25989090"/>
<dbReference type="VEuPathDB" id="FungiDB:A1Q1_05578"/>
<organism evidence="2 3">
    <name type="scientific">Trichosporon asahii var. asahii (strain ATCC 90039 / CBS 2479 / JCM 2466 / KCTC 7840 / NBRC 103889/ NCYC 2677 / UAMH 7654)</name>
    <name type="common">Yeast</name>
    <dbReference type="NCBI Taxonomy" id="1186058"/>
    <lineage>
        <taxon>Eukaryota</taxon>
        <taxon>Fungi</taxon>
        <taxon>Dikarya</taxon>
        <taxon>Basidiomycota</taxon>
        <taxon>Agaricomycotina</taxon>
        <taxon>Tremellomycetes</taxon>
        <taxon>Trichosporonales</taxon>
        <taxon>Trichosporonaceae</taxon>
        <taxon>Trichosporon</taxon>
    </lineage>
</organism>
<dbReference type="AlphaFoldDB" id="J5Q7Z6"/>
<proteinExistence type="predicted"/>
<sequence length="193" mass="20963">MRTVPSDALSAQAPTFDERRGTDLEHRPATQIRTLIVVSEPRAMTAITTFDDGHLVCPCVTDHALSQCPTAAPRPTIPAAAGEDILLRWHGPTAHRAISLWAGDGHQEEMIEEVSAVRRISTWRSAPSRVVFEGDPGTQNENAIEGDVCNVEGPRGGVRWLELNPYKAWLKTDSTCRGALSRGLVAGSGHPWP</sequence>
<gene>
    <name evidence="2" type="ORF">A1Q1_05578</name>
</gene>
<protein>
    <submittedName>
        <fullName evidence="2">Uncharacterized protein</fullName>
    </submittedName>
</protein>
<evidence type="ECO:0000313" key="2">
    <source>
        <dbReference type="EMBL" id="EJT45958.1"/>
    </source>
</evidence>
<dbReference type="KEGG" id="tasa:A1Q1_05578"/>
<dbReference type="Proteomes" id="UP000002748">
    <property type="component" value="Unassembled WGS sequence"/>
</dbReference>
<dbReference type="HOGENOM" id="CLU_1409729_0_0_1"/>